<dbReference type="GO" id="GO:0004519">
    <property type="term" value="F:endonuclease activity"/>
    <property type="evidence" value="ECO:0007669"/>
    <property type="project" value="InterPro"/>
</dbReference>
<dbReference type="AlphaFoldDB" id="A0A4Y5MZP1"/>
<protein>
    <recommendedName>
        <fullName evidence="1">GIY-YIG domain-containing protein</fullName>
    </recommendedName>
</protein>
<dbReference type="SMART" id="SM00465">
    <property type="entry name" value="GIYc"/>
    <property type="match status" value="1"/>
</dbReference>
<evidence type="ECO:0000313" key="2">
    <source>
        <dbReference type="EMBL" id="QCW06900.1"/>
    </source>
</evidence>
<dbReference type="PROSITE" id="PS50164">
    <property type="entry name" value="GIY_YIG"/>
    <property type="match status" value="1"/>
</dbReference>
<dbReference type="InterPro" id="IPR006350">
    <property type="entry name" value="Intron_endoG1"/>
</dbReference>
<organism evidence="2">
    <name type="scientific">Orbilia brochopaga</name>
    <dbReference type="NCBI Taxonomy" id="3140254"/>
    <lineage>
        <taxon>Eukaryota</taxon>
        <taxon>Fungi</taxon>
        <taxon>Dikarya</taxon>
        <taxon>Ascomycota</taxon>
        <taxon>Pezizomycotina</taxon>
        <taxon>Orbiliomycetes</taxon>
        <taxon>Orbiliales</taxon>
        <taxon>Orbiliaceae</taxon>
        <taxon>Orbilia</taxon>
    </lineage>
</organism>
<reference evidence="2" key="1">
    <citation type="submission" date="2019-04" db="EMBL/GenBank/DDBJ databases">
        <authorList>
            <person name="Yu Z."/>
            <person name="Deng C."/>
        </authorList>
    </citation>
    <scope>NUCLEOTIDE SEQUENCE</scope>
</reference>
<dbReference type="InterPro" id="IPR000305">
    <property type="entry name" value="GIY-YIG_endonuc"/>
</dbReference>
<evidence type="ECO:0000259" key="1">
    <source>
        <dbReference type="PROSITE" id="PS50164"/>
    </source>
</evidence>
<accession>A0A4Y5MZP1</accession>
<name>A0A4Y5MZP1_9PEZI</name>
<geneLocation type="mitochondrion" evidence="2"/>
<dbReference type="InterPro" id="IPR035901">
    <property type="entry name" value="GIY-YIG_endonuc_sf"/>
</dbReference>
<dbReference type="Gene3D" id="3.40.1440.10">
    <property type="entry name" value="GIY-YIG endonuclease"/>
    <property type="match status" value="1"/>
</dbReference>
<dbReference type="Pfam" id="PF01541">
    <property type="entry name" value="GIY-YIG"/>
    <property type="match status" value="1"/>
</dbReference>
<dbReference type="EMBL" id="MK820635">
    <property type="protein sequence ID" value="QCW06900.1"/>
    <property type="molecule type" value="Genomic_DNA"/>
</dbReference>
<dbReference type="SUPFAM" id="SSF82771">
    <property type="entry name" value="GIY-YIG endonuclease"/>
    <property type="match status" value="1"/>
</dbReference>
<feature type="domain" description="GIY-YIG" evidence="1">
    <location>
        <begin position="15"/>
        <end position="102"/>
    </location>
</feature>
<sequence length="156" mass="18332">MEPSTLVKIREDLKSVSGVYAFKSNMSNKVYVGSSINLAGRAMDHIKNQNSNIYLQNAITKYGLNKFSFFVLEFLPQDCTSYDDLLDLEQKYLNLFKDKYNFENFAKKSRAGYRSTEESKKLMSQKKKEYYTEDRKKLVSEQFRKELFLYDANTLN</sequence>
<gene>
    <name evidence="2" type="primary">orf156</name>
</gene>
<proteinExistence type="predicted"/>
<dbReference type="NCBIfam" id="TIGR01453">
    <property type="entry name" value="grpIintron_endo"/>
    <property type="match status" value="1"/>
</dbReference>
<keyword evidence="2" id="KW-0496">Mitochondrion</keyword>